<dbReference type="Proteomes" id="UP000479710">
    <property type="component" value="Unassembled WGS sequence"/>
</dbReference>
<accession>A0A6G1EC84</accession>
<dbReference type="AlphaFoldDB" id="A0A6G1EC84"/>
<keyword evidence="2" id="KW-1185">Reference proteome</keyword>
<name>A0A6G1EC84_9ORYZ</name>
<evidence type="ECO:0000313" key="2">
    <source>
        <dbReference type="Proteomes" id="UP000479710"/>
    </source>
</evidence>
<evidence type="ECO:0000313" key="1">
    <source>
        <dbReference type="EMBL" id="KAF0922281.1"/>
    </source>
</evidence>
<sequence>MASRWARLEAWAEWHSRCGQRLAWALRRQSYWTFVGWVLPKKMGSSCWTLCIGSSGARLRWLGKCNAWRWPNVWQLRPQPYANYGA</sequence>
<gene>
    <name evidence="1" type="ORF">E2562_031172</name>
</gene>
<proteinExistence type="predicted"/>
<reference evidence="1 2" key="1">
    <citation type="submission" date="2019-11" db="EMBL/GenBank/DDBJ databases">
        <title>Whole genome sequence of Oryza granulata.</title>
        <authorList>
            <person name="Li W."/>
        </authorList>
    </citation>
    <scope>NUCLEOTIDE SEQUENCE [LARGE SCALE GENOMIC DNA]</scope>
    <source>
        <strain evidence="2">cv. Menghai</strain>
        <tissue evidence="1">Leaf</tissue>
    </source>
</reference>
<dbReference type="EMBL" id="SPHZ02000004">
    <property type="protein sequence ID" value="KAF0922281.1"/>
    <property type="molecule type" value="Genomic_DNA"/>
</dbReference>
<protein>
    <submittedName>
        <fullName evidence="1">Uncharacterized protein</fullName>
    </submittedName>
</protein>
<organism evidence="1 2">
    <name type="scientific">Oryza meyeriana var. granulata</name>
    <dbReference type="NCBI Taxonomy" id="110450"/>
    <lineage>
        <taxon>Eukaryota</taxon>
        <taxon>Viridiplantae</taxon>
        <taxon>Streptophyta</taxon>
        <taxon>Embryophyta</taxon>
        <taxon>Tracheophyta</taxon>
        <taxon>Spermatophyta</taxon>
        <taxon>Magnoliopsida</taxon>
        <taxon>Liliopsida</taxon>
        <taxon>Poales</taxon>
        <taxon>Poaceae</taxon>
        <taxon>BOP clade</taxon>
        <taxon>Oryzoideae</taxon>
        <taxon>Oryzeae</taxon>
        <taxon>Oryzinae</taxon>
        <taxon>Oryza</taxon>
        <taxon>Oryza meyeriana</taxon>
    </lineage>
</organism>
<comment type="caution">
    <text evidence="1">The sequence shown here is derived from an EMBL/GenBank/DDBJ whole genome shotgun (WGS) entry which is preliminary data.</text>
</comment>